<dbReference type="Proteomes" id="UP000859547">
    <property type="component" value="Unassembled WGS sequence"/>
</dbReference>
<organism evidence="2 3">
    <name type="scientific">Clostridium perfringens</name>
    <dbReference type="NCBI Taxonomy" id="1502"/>
    <lineage>
        <taxon>Bacteria</taxon>
        <taxon>Bacillati</taxon>
        <taxon>Bacillota</taxon>
        <taxon>Clostridia</taxon>
        <taxon>Eubacteriales</taxon>
        <taxon>Clostridiaceae</taxon>
        <taxon>Clostridium</taxon>
    </lineage>
</organism>
<comment type="caution">
    <text evidence="2">The sequence shown here is derived from an EMBL/GenBank/DDBJ whole genome shotgun (WGS) entry which is preliminary data.</text>
</comment>
<gene>
    <name evidence="2" type="ORF">I9080_003514</name>
</gene>
<accession>A0A8H9R0S5</accession>
<reference evidence="2" key="1">
    <citation type="journal article" date="2018" name="Genome Biol.">
        <title>SKESA: strategic k-mer extension for scrupulous assemblies.</title>
        <authorList>
            <person name="Souvorov A."/>
            <person name="Agarwala R."/>
            <person name="Lipman D.J."/>
        </authorList>
    </citation>
    <scope>NUCLEOTIDE SEQUENCE</scope>
    <source>
        <strain evidence="2">C8</strain>
    </source>
</reference>
<reference evidence="2" key="2">
    <citation type="submission" date="2020-07" db="EMBL/GenBank/DDBJ databases">
        <authorList>
            <consortium name="NCBI Pathogen Detection Project"/>
        </authorList>
    </citation>
    <scope>NUCLEOTIDE SEQUENCE</scope>
    <source>
        <strain evidence="2">C8</strain>
    </source>
</reference>
<evidence type="ECO:0000313" key="2">
    <source>
        <dbReference type="EMBL" id="HAT4309644.1"/>
    </source>
</evidence>
<keyword evidence="1" id="KW-0175">Coiled coil</keyword>
<name>A0A8H9R0S5_CLOPF</name>
<feature type="coiled-coil region" evidence="1">
    <location>
        <begin position="43"/>
        <end position="70"/>
    </location>
</feature>
<sequence length="82" mass="9883">MSLKRNIYSLDRLIKLFEEFEMVECLDVDINILKDVKSDLEEFLRVKEENKHLKEQLELYKLENEGLKHAYIEKIRGEIANE</sequence>
<proteinExistence type="predicted"/>
<protein>
    <submittedName>
        <fullName evidence="2">Uncharacterized protein</fullName>
    </submittedName>
</protein>
<evidence type="ECO:0000313" key="3">
    <source>
        <dbReference type="Proteomes" id="UP000859547"/>
    </source>
</evidence>
<dbReference type="EMBL" id="DACTCB010000065">
    <property type="protein sequence ID" value="HAT4309644.1"/>
    <property type="molecule type" value="Genomic_DNA"/>
</dbReference>
<evidence type="ECO:0000256" key="1">
    <source>
        <dbReference type="SAM" id="Coils"/>
    </source>
</evidence>
<dbReference type="AlphaFoldDB" id="A0A8H9R0S5"/>